<proteinExistence type="predicted"/>
<evidence type="ECO:0000313" key="3">
    <source>
        <dbReference type="EMBL" id="RQH02485.1"/>
    </source>
</evidence>
<dbReference type="Pfam" id="PF01546">
    <property type="entry name" value="Peptidase_M20"/>
    <property type="match status" value="1"/>
</dbReference>
<feature type="domain" description="Peptidase M20 dimerisation" evidence="2">
    <location>
        <begin position="214"/>
        <end position="312"/>
    </location>
</feature>
<dbReference type="InterPro" id="IPR011650">
    <property type="entry name" value="Peptidase_M20_dimer"/>
</dbReference>
<name>A0A3N6MLU6_NATCH</name>
<dbReference type="InterPro" id="IPR036264">
    <property type="entry name" value="Bact_exopeptidase_dim_dom"/>
</dbReference>
<dbReference type="EMBL" id="REFZ01000002">
    <property type="protein sequence ID" value="RQH02485.1"/>
    <property type="molecule type" value="Genomic_DNA"/>
</dbReference>
<gene>
    <name evidence="3" type="ORF">EA472_04060</name>
</gene>
<dbReference type="SUPFAM" id="SSF53187">
    <property type="entry name" value="Zn-dependent exopeptidases"/>
    <property type="match status" value="1"/>
</dbReference>
<dbReference type="CDD" id="cd03884">
    <property type="entry name" value="M20_bAS"/>
    <property type="match status" value="1"/>
</dbReference>
<dbReference type="SUPFAM" id="SSF55031">
    <property type="entry name" value="Bacterial exopeptidase dimerisation domain"/>
    <property type="match status" value="1"/>
</dbReference>
<dbReference type="OrthoDB" id="35906at2157"/>
<comment type="caution">
    <text evidence="3">The sequence shown here is derived from an EMBL/GenBank/DDBJ whole genome shotgun (WGS) entry which is preliminary data.</text>
</comment>
<evidence type="ECO:0000256" key="1">
    <source>
        <dbReference type="ARBA" id="ARBA00022801"/>
    </source>
</evidence>
<dbReference type="PANTHER" id="PTHR32494:SF5">
    <property type="entry name" value="ALLANTOATE AMIDOHYDROLASE"/>
    <property type="match status" value="1"/>
</dbReference>
<keyword evidence="1 3" id="KW-0378">Hydrolase</keyword>
<dbReference type="Proteomes" id="UP000281431">
    <property type="component" value="Unassembled WGS sequence"/>
</dbReference>
<organism evidence="3 4">
    <name type="scientific">Natrarchaeobius chitinivorans</name>
    <dbReference type="NCBI Taxonomy" id="1679083"/>
    <lineage>
        <taxon>Archaea</taxon>
        <taxon>Methanobacteriati</taxon>
        <taxon>Methanobacteriota</taxon>
        <taxon>Stenosarchaea group</taxon>
        <taxon>Halobacteria</taxon>
        <taxon>Halobacteriales</taxon>
        <taxon>Natrialbaceae</taxon>
        <taxon>Natrarchaeobius</taxon>
    </lineage>
</organism>
<evidence type="ECO:0000259" key="2">
    <source>
        <dbReference type="Pfam" id="PF07687"/>
    </source>
</evidence>
<dbReference type="InterPro" id="IPR002933">
    <property type="entry name" value="Peptidase_M20"/>
</dbReference>
<keyword evidence="4" id="KW-1185">Reference proteome</keyword>
<dbReference type="AlphaFoldDB" id="A0A3N6MLU6"/>
<evidence type="ECO:0000313" key="4">
    <source>
        <dbReference type="Proteomes" id="UP000281431"/>
    </source>
</evidence>
<dbReference type="Pfam" id="PF07687">
    <property type="entry name" value="M20_dimer"/>
    <property type="match status" value="1"/>
</dbReference>
<dbReference type="Gene3D" id="3.30.70.360">
    <property type="match status" value="1"/>
</dbReference>
<protein>
    <submittedName>
        <fullName evidence="3">Zn-dependent hydrolase</fullName>
    </submittedName>
</protein>
<accession>A0A3N6MLU6</accession>
<reference evidence="3 4" key="1">
    <citation type="submission" date="2018-10" db="EMBL/GenBank/DDBJ databases">
        <title>Natrarchaeobius chitinivorans gen. nov., sp. nov., and Natrarchaeobius haloalkaliphilus sp. nov., alkaliphilic, chitin-utilizing haloarchaea from hypersaline alkaline lakes.</title>
        <authorList>
            <person name="Sorokin D.Y."/>
            <person name="Elcheninov A.G."/>
            <person name="Kostrikina N.A."/>
            <person name="Bale N.J."/>
            <person name="Sinninghe Damste J.S."/>
            <person name="Khijniak T.V."/>
            <person name="Kublanov I.V."/>
            <person name="Toshchakov S.V."/>
        </authorList>
    </citation>
    <scope>NUCLEOTIDE SEQUENCE [LARGE SCALE GENOMIC DNA]</scope>
    <source>
        <strain evidence="3 4">AArcht7</strain>
    </source>
</reference>
<sequence length="414" mass="44950">MLTDRIDTDRIERRLEDLWEIGRTDGGGVTRLAYTQEEERAIEYVVDELDDDVTVRTDSIGNVFATREPDAEQSFFVGSHLDSVYNGGKLDGTLGVLTALEAIETVEQVDETPPAPPTLAIFRCEESSRFGQHTVGSRGALGLLTVEEFSAVDEQNVPLWQAIQQAGFQPENLSEPTIDLDRVGAFLELHIEQGRVLDETDNDLGLVSSIRAPVRYHVTVEGDEDHSGATPMTMRRDAVTAASEMILSVERIGREAHDDGDVVATVGDVTAHDGAINKVCGSVSFPIDVRSNDVDFRDRVEEDVLADLEDVATRRDVSLETELLDRSDPVELDGRMIESLDGIAESMDASHRVMASGGGHDAMNFQHVGVPTGMVFVPSIDGISHNPKEETTTDAIAAGTELLARAILEGPPSA</sequence>
<dbReference type="Gene3D" id="3.40.630.10">
    <property type="entry name" value="Zn peptidases"/>
    <property type="match status" value="1"/>
</dbReference>
<dbReference type="InterPro" id="IPR010158">
    <property type="entry name" value="Amidase_Cbmase"/>
</dbReference>
<dbReference type="PIRSF" id="PIRSF001235">
    <property type="entry name" value="Amidase_carbamoylase"/>
    <property type="match status" value="1"/>
</dbReference>
<dbReference type="NCBIfam" id="TIGR01879">
    <property type="entry name" value="hydantase"/>
    <property type="match status" value="1"/>
</dbReference>
<dbReference type="PANTHER" id="PTHR32494">
    <property type="entry name" value="ALLANTOATE DEIMINASE-RELATED"/>
    <property type="match status" value="1"/>
</dbReference>
<dbReference type="GO" id="GO:0016813">
    <property type="term" value="F:hydrolase activity, acting on carbon-nitrogen (but not peptide) bonds, in linear amidines"/>
    <property type="evidence" value="ECO:0007669"/>
    <property type="project" value="InterPro"/>
</dbReference>